<gene>
    <name evidence="2" type="ORF">D2V17_16115</name>
</gene>
<keyword evidence="2" id="KW-0238">DNA-binding</keyword>
<dbReference type="Proteomes" id="UP000265366">
    <property type="component" value="Unassembled WGS sequence"/>
</dbReference>
<organism evidence="2 3">
    <name type="scientific">Aurantiacibacter xanthus</name>
    <dbReference type="NCBI Taxonomy" id="1784712"/>
    <lineage>
        <taxon>Bacteria</taxon>
        <taxon>Pseudomonadati</taxon>
        <taxon>Pseudomonadota</taxon>
        <taxon>Alphaproteobacteria</taxon>
        <taxon>Sphingomonadales</taxon>
        <taxon>Erythrobacteraceae</taxon>
        <taxon>Aurantiacibacter</taxon>
    </lineage>
</organism>
<accession>A0A3A1P0E7</accession>
<comment type="caution">
    <text evidence="2">The sequence shown here is derived from an EMBL/GenBank/DDBJ whole genome shotgun (WGS) entry which is preliminary data.</text>
</comment>
<dbReference type="NCBIfam" id="TIGR01764">
    <property type="entry name" value="excise"/>
    <property type="match status" value="1"/>
</dbReference>
<dbReference type="EMBL" id="QXFM01000123">
    <property type="protein sequence ID" value="RIV82075.1"/>
    <property type="molecule type" value="Genomic_DNA"/>
</dbReference>
<dbReference type="InterPro" id="IPR010093">
    <property type="entry name" value="SinI_DNA-bd"/>
</dbReference>
<evidence type="ECO:0000313" key="2">
    <source>
        <dbReference type="EMBL" id="RIV82075.1"/>
    </source>
</evidence>
<feature type="domain" description="Helix-turn-helix" evidence="1">
    <location>
        <begin position="24"/>
        <end position="71"/>
    </location>
</feature>
<dbReference type="OrthoDB" id="7874861at2"/>
<proteinExistence type="predicted"/>
<reference evidence="2 3" key="1">
    <citation type="submission" date="2018-08" db="EMBL/GenBank/DDBJ databases">
        <title>Erythrobacter zhengii sp.nov., a bacterium isolated from deep-sea sediment.</title>
        <authorList>
            <person name="Fang C."/>
            <person name="Wu Y.-H."/>
            <person name="Sun C."/>
            <person name="Wang H."/>
            <person name="Cheng H."/>
            <person name="Meng F.-X."/>
            <person name="Wang C.-S."/>
            <person name="Xu X.-W."/>
        </authorList>
    </citation>
    <scope>NUCLEOTIDE SEQUENCE [LARGE SCALE GENOMIC DNA]</scope>
    <source>
        <strain evidence="2 3">CCTCC AB 2015396</strain>
    </source>
</reference>
<dbReference type="InterPro" id="IPR041657">
    <property type="entry name" value="HTH_17"/>
</dbReference>
<evidence type="ECO:0000259" key="1">
    <source>
        <dbReference type="Pfam" id="PF12728"/>
    </source>
</evidence>
<sequence>MPSASTTEHLREQCGPQAIEPIAMRVPEACRYLGIGRSTLYVLISRDEIEIIKMGSATLVLTASLRSLVERLRRPADQVTGTTL</sequence>
<evidence type="ECO:0000313" key="3">
    <source>
        <dbReference type="Proteomes" id="UP000265366"/>
    </source>
</evidence>
<name>A0A3A1P0E7_9SPHN</name>
<dbReference type="Pfam" id="PF12728">
    <property type="entry name" value="HTH_17"/>
    <property type="match status" value="1"/>
</dbReference>
<keyword evidence="3" id="KW-1185">Reference proteome</keyword>
<dbReference type="AlphaFoldDB" id="A0A3A1P0E7"/>
<dbReference type="RefSeq" id="WP_063505803.1">
    <property type="nucleotide sequence ID" value="NZ_QXFM01000123.1"/>
</dbReference>
<dbReference type="GO" id="GO:0003677">
    <property type="term" value="F:DNA binding"/>
    <property type="evidence" value="ECO:0007669"/>
    <property type="project" value="UniProtKB-KW"/>
</dbReference>
<protein>
    <submittedName>
        <fullName evidence="2">DNA-binding protein</fullName>
    </submittedName>
</protein>